<evidence type="ECO:0000313" key="6">
    <source>
        <dbReference type="Proteomes" id="UP001497623"/>
    </source>
</evidence>
<dbReference type="Gene3D" id="3.90.1300.10">
    <property type="entry name" value="Amidase signature (AS) domain"/>
    <property type="match status" value="1"/>
</dbReference>
<feature type="active site" description="Charge relay system" evidence="2">
    <location>
        <position position="198"/>
    </location>
</feature>
<reference evidence="5 6" key="1">
    <citation type="submission" date="2024-05" db="EMBL/GenBank/DDBJ databases">
        <authorList>
            <person name="Wallberg A."/>
        </authorList>
    </citation>
    <scope>NUCLEOTIDE SEQUENCE [LARGE SCALE GENOMIC DNA]</scope>
</reference>
<feature type="signal peptide" evidence="3">
    <location>
        <begin position="1"/>
        <end position="27"/>
    </location>
</feature>
<evidence type="ECO:0000259" key="4">
    <source>
        <dbReference type="Pfam" id="PF01425"/>
    </source>
</evidence>
<feature type="active site" description="Charge relay system" evidence="2">
    <location>
        <position position="123"/>
    </location>
</feature>
<feature type="active site" description="Acyl-ester intermediate" evidence="2">
    <location>
        <position position="222"/>
    </location>
</feature>
<dbReference type="Pfam" id="PF01425">
    <property type="entry name" value="Amidase"/>
    <property type="match status" value="1"/>
</dbReference>
<proteinExistence type="inferred from homology"/>
<comment type="caution">
    <text evidence="5">The sequence shown here is derived from an EMBL/GenBank/DDBJ whole genome shotgun (WGS) entry which is preliminary data.</text>
</comment>
<gene>
    <name evidence="5" type="ORF">MNOR_LOCUS8085</name>
</gene>
<feature type="non-terminal residue" evidence="5">
    <location>
        <position position="528"/>
    </location>
</feature>
<feature type="domain" description="Amidase" evidence="4">
    <location>
        <begin position="60"/>
        <end position="502"/>
    </location>
</feature>
<evidence type="ECO:0000256" key="1">
    <source>
        <dbReference type="ARBA" id="ARBA00009199"/>
    </source>
</evidence>
<dbReference type="GO" id="GO:0012505">
    <property type="term" value="C:endomembrane system"/>
    <property type="evidence" value="ECO:0007669"/>
    <property type="project" value="TreeGrafter"/>
</dbReference>
<accession>A0AAV2Q7W5</accession>
<comment type="similarity">
    <text evidence="1">Belongs to the amidase family.</text>
</comment>
<protein>
    <recommendedName>
        <fullName evidence="4">Amidase domain-containing protein</fullName>
    </recommendedName>
</protein>
<evidence type="ECO:0000256" key="2">
    <source>
        <dbReference type="PIRSR" id="PIRSR001221-1"/>
    </source>
</evidence>
<dbReference type="PROSITE" id="PS00571">
    <property type="entry name" value="AMIDASES"/>
    <property type="match status" value="1"/>
</dbReference>
<dbReference type="Proteomes" id="UP001497623">
    <property type="component" value="Unassembled WGS sequence"/>
</dbReference>
<dbReference type="PANTHER" id="PTHR43372">
    <property type="entry name" value="FATTY-ACID AMIDE HYDROLASE"/>
    <property type="match status" value="1"/>
</dbReference>
<dbReference type="PIRSF" id="PIRSF001221">
    <property type="entry name" value="Amidase_fungi"/>
    <property type="match status" value="1"/>
</dbReference>
<dbReference type="InterPro" id="IPR036928">
    <property type="entry name" value="AS_sf"/>
</dbReference>
<dbReference type="InterPro" id="IPR020556">
    <property type="entry name" value="Amidase_CS"/>
</dbReference>
<evidence type="ECO:0000313" key="5">
    <source>
        <dbReference type="EMBL" id="CAL4069855.1"/>
    </source>
</evidence>
<sequence>MLLSVIRWLYSKLVKWAFRLLWVFSSAMPPPLPPLTDDLLLMTAKQLAQAIRERKVSSEEAVQACIKRIHLVNPLVNAVVDERFTSAIEEAQQVDRYLAEHIHDDQSNLAQERPLLGVPFTAKENVMIKGMSHTHGIVCRKGMKAEQDAGVVRLLREAGGIPLCVTNIPEMGIWWESFNNVYGVTCSPYDHTRTCGGSSGGEAVLLSSCCTFIGTGTDIGGSLRIPGAYSGVAGHKPTCGWVPTDGISIYTEKCLKGGVCVSGPMARNVSELPFILEIMAPKQAKGFQEKVEQTQLKDISIWYAEDLGSSPLFSPTDPKQLKILKEVLTYLENQQGQKSKKFPVDLKAAYKVWSNKCDDDFADEPELACDLLNRKGRLNIMKEFPAWFLGRRQYTFPNLLNIFLKSLKKEKVDPKTSPFYWKTLQQQCLDVLGSDGVIVMPTSPILAPYHYEPIWNPFDYNFTAIWNAVEFPVTQVPLGLTDDAQPIGLQVVSTPGNDHLCLAVAKMLEEKFGGWVNPSKIYTRSDKS</sequence>
<dbReference type="PANTHER" id="PTHR43372:SF1">
    <property type="entry name" value="LD38433P"/>
    <property type="match status" value="1"/>
</dbReference>
<dbReference type="AlphaFoldDB" id="A0AAV2Q7W5"/>
<evidence type="ECO:0000256" key="3">
    <source>
        <dbReference type="SAM" id="SignalP"/>
    </source>
</evidence>
<dbReference type="InterPro" id="IPR023631">
    <property type="entry name" value="Amidase_dom"/>
</dbReference>
<organism evidence="5 6">
    <name type="scientific">Meganyctiphanes norvegica</name>
    <name type="common">Northern krill</name>
    <name type="synonym">Thysanopoda norvegica</name>
    <dbReference type="NCBI Taxonomy" id="48144"/>
    <lineage>
        <taxon>Eukaryota</taxon>
        <taxon>Metazoa</taxon>
        <taxon>Ecdysozoa</taxon>
        <taxon>Arthropoda</taxon>
        <taxon>Crustacea</taxon>
        <taxon>Multicrustacea</taxon>
        <taxon>Malacostraca</taxon>
        <taxon>Eumalacostraca</taxon>
        <taxon>Eucarida</taxon>
        <taxon>Euphausiacea</taxon>
        <taxon>Euphausiidae</taxon>
        <taxon>Meganyctiphanes</taxon>
    </lineage>
</organism>
<dbReference type="SUPFAM" id="SSF75304">
    <property type="entry name" value="Amidase signature (AS) enzymes"/>
    <property type="match status" value="1"/>
</dbReference>
<dbReference type="EMBL" id="CAXKWB010003681">
    <property type="protein sequence ID" value="CAL4069855.1"/>
    <property type="molecule type" value="Genomic_DNA"/>
</dbReference>
<keyword evidence="6" id="KW-1185">Reference proteome</keyword>
<keyword evidence="3" id="KW-0732">Signal</keyword>
<feature type="chain" id="PRO_5043898325" description="Amidase domain-containing protein" evidence="3">
    <location>
        <begin position="28"/>
        <end position="528"/>
    </location>
</feature>
<dbReference type="InterPro" id="IPR052739">
    <property type="entry name" value="FAAH2"/>
</dbReference>
<name>A0AAV2Q7W5_MEGNR</name>